<dbReference type="GO" id="GO:0008107">
    <property type="term" value="F:galactoside 2-alpha-L-fucosyltransferase activity"/>
    <property type="evidence" value="ECO:0007669"/>
    <property type="project" value="InterPro"/>
</dbReference>
<dbReference type="OrthoDB" id="10496507at2759"/>
<dbReference type="GO" id="GO:0071555">
    <property type="term" value="P:cell wall organization"/>
    <property type="evidence" value="ECO:0007669"/>
    <property type="project" value="UniProtKB-UniRule"/>
</dbReference>
<proteinExistence type="inferred from homology"/>
<name>A0A9Q1RD48_9SOLA</name>
<accession>A0A9Q1RD48</accession>
<comment type="similarity">
    <text evidence="1 7">Belongs to the glycosyltransferase 37 family.</text>
</comment>
<keyword evidence="7" id="KW-0812">Transmembrane</keyword>
<evidence type="ECO:0000256" key="5">
    <source>
        <dbReference type="ARBA" id="ARBA00023180"/>
    </source>
</evidence>
<keyword evidence="5" id="KW-0325">Glycoprotein</keyword>
<keyword evidence="9" id="KW-1185">Reference proteome</keyword>
<keyword evidence="4 7" id="KW-0333">Golgi apparatus</keyword>
<evidence type="ECO:0000313" key="9">
    <source>
        <dbReference type="Proteomes" id="UP001152561"/>
    </source>
</evidence>
<gene>
    <name evidence="8" type="ORF">K7X08_000046</name>
</gene>
<keyword evidence="7" id="KW-0472">Membrane</keyword>
<organism evidence="8 9">
    <name type="scientific">Anisodus acutangulus</name>
    <dbReference type="NCBI Taxonomy" id="402998"/>
    <lineage>
        <taxon>Eukaryota</taxon>
        <taxon>Viridiplantae</taxon>
        <taxon>Streptophyta</taxon>
        <taxon>Embryophyta</taxon>
        <taxon>Tracheophyta</taxon>
        <taxon>Spermatophyta</taxon>
        <taxon>Magnoliopsida</taxon>
        <taxon>eudicotyledons</taxon>
        <taxon>Gunneridae</taxon>
        <taxon>Pentapetalae</taxon>
        <taxon>asterids</taxon>
        <taxon>lamiids</taxon>
        <taxon>Solanales</taxon>
        <taxon>Solanaceae</taxon>
        <taxon>Solanoideae</taxon>
        <taxon>Hyoscyameae</taxon>
        <taxon>Anisodus</taxon>
    </lineage>
</organism>
<sequence length="148" mass="16765">MGSEAIWGLKLVSIFIGCVMVLTVLFSGSVILRDLHSDSRLRFFDVKPPNATADVSRLTATVQKDKFLGGLLPSGFDERSCLRRHESLIYHKELRHKPLFQGYETMRLFISNVDLIQYYTIEVSNLSGLVNTEVLQIAITWFGFPIVV</sequence>
<dbReference type="InterPro" id="IPR004938">
    <property type="entry name" value="XG_FTase"/>
</dbReference>
<dbReference type="GO" id="GO:0042546">
    <property type="term" value="P:cell wall biogenesis"/>
    <property type="evidence" value="ECO:0007669"/>
    <property type="project" value="InterPro"/>
</dbReference>
<keyword evidence="2 7" id="KW-0328">Glycosyltransferase</keyword>
<evidence type="ECO:0000256" key="4">
    <source>
        <dbReference type="ARBA" id="ARBA00023034"/>
    </source>
</evidence>
<comment type="function">
    <text evidence="7">May be involved in cell wall biosynthesis.</text>
</comment>
<dbReference type="Proteomes" id="UP001152561">
    <property type="component" value="Unassembled WGS sequence"/>
</dbReference>
<dbReference type="EMBL" id="JAJAGQ010000010">
    <property type="protein sequence ID" value="KAJ8550676.1"/>
    <property type="molecule type" value="Genomic_DNA"/>
</dbReference>
<dbReference type="AlphaFoldDB" id="A0A9Q1RD48"/>
<evidence type="ECO:0000256" key="1">
    <source>
        <dbReference type="ARBA" id="ARBA00010481"/>
    </source>
</evidence>
<dbReference type="EC" id="2.4.1.-" evidence="7"/>
<evidence type="ECO:0000256" key="2">
    <source>
        <dbReference type="ARBA" id="ARBA00022676"/>
    </source>
</evidence>
<evidence type="ECO:0000256" key="6">
    <source>
        <dbReference type="ARBA" id="ARBA00023316"/>
    </source>
</evidence>
<evidence type="ECO:0000256" key="7">
    <source>
        <dbReference type="RuleBase" id="RU367004"/>
    </source>
</evidence>
<feature type="transmembrane region" description="Helical" evidence="7">
    <location>
        <begin position="12"/>
        <end position="32"/>
    </location>
</feature>
<keyword evidence="3 7" id="KW-0808">Transferase</keyword>
<comment type="caution">
    <text evidence="8">The sequence shown here is derived from an EMBL/GenBank/DDBJ whole genome shotgun (WGS) entry which is preliminary data.</text>
</comment>
<protein>
    <recommendedName>
        <fullName evidence="7">Fucosyltransferase</fullName>
        <ecNumber evidence="7">2.4.1.-</ecNumber>
    </recommendedName>
</protein>
<dbReference type="GO" id="GO:0032580">
    <property type="term" value="C:Golgi cisterna membrane"/>
    <property type="evidence" value="ECO:0007669"/>
    <property type="project" value="UniProtKB-SubCell"/>
</dbReference>
<keyword evidence="6 7" id="KW-0961">Cell wall biogenesis/degradation</keyword>
<keyword evidence="7" id="KW-1133">Transmembrane helix</keyword>
<dbReference type="Pfam" id="PF03254">
    <property type="entry name" value="XG_FTase"/>
    <property type="match status" value="1"/>
</dbReference>
<evidence type="ECO:0000256" key="3">
    <source>
        <dbReference type="ARBA" id="ARBA00022679"/>
    </source>
</evidence>
<comment type="subcellular location">
    <subcellularLocation>
        <location evidence="7">Golgi apparatus</location>
        <location evidence="7">Golgi stack membrane</location>
        <topology evidence="7">Single-pass type II membrane protein</topology>
    </subcellularLocation>
</comment>
<evidence type="ECO:0000313" key="8">
    <source>
        <dbReference type="EMBL" id="KAJ8550676.1"/>
    </source>
</evidence>
<reference evidence="9" key="1">
    <citation type="journal article" date="2023" name="Proc. Natl. Acad. Sci. U.S.A.">
        <title>Genomic and structural basis for evolution of tropane alkaloid biosynthesis.</title>
        <authorList>
            <person name="Wanga Y.-J."/>
            <person name="Taina T."/>
            <person name="Yua J.-Y."/>
            <person name="Lia J."/>
            <person name="Xua B."/>
            <person name="Chenc J."/>
            <person name="D'Auriad J.C."/>
            <person name="Huanga J.-P."/>
            <person name="Huanga S.-X."/>
        </authorList>
    </citation>
    <scope>NUCLEOTIDE SEQUENCE [LARGE SCALE GENOMIC DNA]</scope>
    <source>
        <strain evidence="9">cv. KIB-2019</strain>
    </source>
</reference>